<dbReference type="GO" id="GO:0005829">
    <property type="term" value="C:cytosol"/>
    <property type="evidence" value="ECO:0007669"/>
    <property type="project" value="TreeGrafter"/>
</dbReference>
<feature type="transmembrane region" description="Helical" evidence="5">
    <location>
        <begin position="148"/>
        <end position="172"/>
    </location>
</feature>
<dbReference type="InterPro" id="IPR051607">
    <property type="entry name" value="Metallo-dep_hydrolases"/>
</dbReference>
<feature type="transmembrane region" description="Helical" evidence="5">
    <location>
        <begin position="107"/>
        <end position="127"/>
    </location>
</feature>
<dbReference type="GO" id="GO:0019239">
    <property type="term" value="F:deaminase activity"/>
    <property type="evidence" value="ECO:0007669"/>
    <property type="project" value="TreeGrafter"/>
</dbReference>
<keyword evidence="5" id="KW-1133">Transmembrane helix</keyword>
<evidence type="ECO:0000313" key="8">
    <source>
        <dbReference type="WBParaSite" id="BXY_0208400.1"/>
    </source>
</evidence>
<name>A0A1I7RMZ8_BURXY</name>
<evidence type="ECO:0000259" key="6">
    <source>
        <dbReference type="Pfam" id="PF01979"/>
    </source>
</evidence>
<keyword evidence="3" id="KW-0378">Hydrolase</keyword>
<keyword evidence="2" id="KW-0479">Metal-binding</keyword>
<dbReference type="Gene3D" id="2.30.40.10">
    <property type="entry name" value="Urease, subunit C, domain 1"/>
    <property type="match status" value="1"/>
</dbReference>
<evidence type="ECO:0000256" key="1">
    <source>
        <dbReference type="ARBA" id="ARBA00001947"/>
    </source>
</evidence>
<evidence type="ECO:0000313" key="7">
    <source>
        <dbReference type="Proteomes" id="UP000095284"/>
    </source>
</evidence>
<dbReference type="GO" id="GO:0046872">
    <property type="term" value="F:metal ion binding"/>
    <property type="evidence" value="ECO:0007669"/>
    <property type="project" value="UniProtKB-KW"/>
</dbReference>
<evidence type="ECO:0000256" key="2">
    <source>
        <dbReference type="ARBA" id="ARBA00022723"/>
    </source>
</evidence>
<dbReference type="Pfam" id="PF01979">
    <property type="entry name" value="Amidohydro_1"/>
    <property type="match status" value="1"/>
</dbReference>
<keyword evidence="5" id="KW-0472">Membrane</keyword>
<evidence type="ECO:0000256" key="5">
    <source>
        <dbReference type="SAM" id="Phobius"/>
    </source>
</evidence>
<dbReference type="Gene3D" id="3.20.20.140">
    <property type="entry name" value="Metal-dependent hydrolases"/>
    <property type="match status" value="1"/>
</dbReference>
<dbReference type="PANTHER" id="PTHR11271:SF48">
    <property type="entry name" value="AMIDOHYDROLASE-RELATED DOMAIN-CONTAINING PROTEIN"/>
    <property type="match status" value="1"/>
</dbReference>
<dbReference type="eggNOG" id="KOG3968">
    <property type="taxonomic scope" value="Eukaryota"/>
</dbReference>
<evidence type="ECO:0000256" key="4">
    <source>
        <dbReference type="ARBA" id="ARBA00022833"/>
    </source>
</evidence>
<dbReference type="InterPro" id="IPR011059">
    <property type="entry name" value="Metal-dep_hydrolase_composite"/>
</dbReference>
<sequence>MDLNIENKKKQIHFAGVLVDQGGEDDNEDIAYGNVQIVWFYVFNYLVMFIFTMIAVYLAETEYDPQTNFQLNGTYRVLHENIGYCVEMKPADSRVEWLSLLRMVDTYVLSNIMFRLACGLSLCYRVFMPWALWAKLVFYYPRSLPFKISAGIMLLLQKVEVCCLMIFSINMLKFDYKYAYHLCFVVWLVSNPIIMAISTWLHVCDAFENLIDRLGIFMKLAASIVFIWENMGMDFCGKTIFPKYVYVDGEFKENIAISTDEKGKITKIVPVSEAEHPIIELPELCILPGFVSAHSHAFQRELRGRSGIGAVGTQNFWRWRDDMYKLVEEADYDKMVKYTTKTFNEMLLAGITTVGEFHYVHHGTTPFDLDLAIIKAAKRTGIRLCLIETLYSRAGFKEHDVNDQQKRFKTSVDDLTAQVIKMGENLSESVTLAVAAHSLRAVPLDQLHRLHAFAVEKSIPFHIHIEEQPKEIQDCQSAHNCTPSELLLATLPGLDPCVTLVHCTYTDRKSLNEYARRGVNVCVTPTTEGFLGDGVPTLAEFDHISLGTDCNNRLCFLEEMRWLAFCQNTKTNTRNHAEFDAKKLIKCATENGARSLRLHEKVGQLQTGFFLDFVAFNLNSPRLKDIPASDLADAIVFGAGNSDIAIVVVGGVERGQF</sequence>
<reference evidence="8" key="1">
    <citation type="submission" date="2016-11" db="UniProtKB">
        <authorList>
            <consortium name="WormBaseParasite"/>
        </authorList>
    </citation>
    <scope>IDENTIFICATION</scope>
</reference>
<feature type="transmembrane region" description="Helical" evidence="5">
    <location>
        <begin position="178"/>
        <end position="203"/>
    </location>
</feature>
<dbReference type="PANTHER" id="PTHR11271">
    <property type="entry name" value="GUANINE DEAMINASE"/>
    <property type="match status" value="1"/>
</dbReference>
<comment type="cofactor">
    <cofactor evidence="1">
        <name>Zn(2+)</name>
        <dbReference type="ChEBI" id="CHEBI:29105"/>
    </cofactor>
</comment>
<dbReference type="InterPro" id="IPR006680">
    <property type="entry name" value="Amidohydro-rel"/>
</dbReference>
<dbReference type="AlphaFoldDB" id="A0A1I7RMZ8"/>
<keyword evidence="5" id="KW-0812">Transmembrane</keyword>
<accession>A0A1I7RMZ8</accession>
<dbReference type="SUPFAM" id="SSF51338">
    <property type="entry name" value="Composite domain of metallo-dependent hydrolases"/>
    <property type="match status" value="1"/>
</dbReference>
<keyword evidence="4" id="KW-0862">Zinc</keyword>
<dbReference type="InterPro" id="IPR032466">
    <property type="entry name" value="Metal_Hydrolase"/>
</dbReference>
<evidence type="ECO:0000256" key="3">
    <source>
        <dbReference type="ARBA" id="ARBA00022801"/>
    </source>
</evidence>
<feature type="transmembrane region" description="Helical" evidence="5">
    <location>
        <begin position="38"/>
        <end position="59"/>
    </location>
</feature>
<dbReference type="Proteomes" id="UP000095284">
    <property type="component" value="Unplaced"/>
</dbReference>
<feature type="domain" description="Amidohydrolase-related" evidence="6">
    <location>
        <begin position="286"/>
        <end position="652"/>
    </location>
</feature>
<dbReference type="SUPFAM" id="SSF51556">
    <property type="entry name" value="Metallo-dependent hydrolases"/>
    <property type="match status" value="1"/>
</dbReference>
<proteinExistence type="predicted"/>
<dbReference type="WBParaSite" id="BXY_0208400.1">
    <property type="protein sequence ID" value="BXY_0208400.1"/>
    <property type="gene ID" value="BXY_0208400"/>
</dbReference>
<protein>
    <submittedName>
        <fullName evidence="8">Amidohydro-rel domain-containing protein</fullName>
    </submittedName>
</protein>
<organism evidence="7 8">
    <name type="scientific">Bursaphelenchus xylophilus</name>
    <name type="common">Pinewood nematode worm</name>
    <name type="synonym">Aphelenchoides xylophilus</name>
    <dbReference type="NCBI Taxonomy" id="6326"/>
    <lineage>
        <taxon>Eukaryota</taxon>
        <taxon>Metazoa</taxon>
        <taxon>Ecdysozoa</taxon>
        <taxon>Nematoda</taxon>
        <taxon>Chromadorea</taxon>
        <taxon>Rhabditida</taxon>
        <taxon>Tylenchina</taxon>
        <taxon>Tylenchomorpha</taxon>
        <taxon>Aphelenchoidea</taxon>
        <taxon>Aphelenchoididae</taxon>
        <taxon>Bursaphelenchus</taxon>
    </lineage>
</organism>